<protein>
    <submittedName>
        <fullName evidence="1">Uncharacterized protein</fullName>
    </submittedName>
</protein>
<accession>A0A6N8J9S1</accession>
<dbReference type="EMBL" id="WRXO01000002">
    <property type="protein sequence ID" value="MVT41258.1"/>
    <property type="molecule type" value="Genomic_DNA"/>
</dbReference>
<organism evidence="1 2">
    <name type="scientific">Chitinophaga oryziterrae</name>
    <dbReference type="NCBI Taxonomy" id="1031224"/>
    <lineage>
        <taxon>Bacteria</taxon>
        <taxon>Pseudomonadati</taxon>
        <taxon>Bacteroidota</taxon>
        <taxon>Chitinophagia</taxon>
        <taxon>Chitinophagales</taxon>
        <taxon>Chitinophagaceae</taxon>
        <taxon>Chitinophaga</taxon>
    </lineage>
</organism>
<dbReference type="Proteomes" id="UP000468388">
    <property type="component" value="Unassembled WGS sequence"/>
</dbReference>
<sequence length="48" mass="5576">MSTDTTVHRLIRHILQHRPSLSDILHIWNTGTGCTRCQRTITFQMEAV</sequence>
<gene>
    <name evidence="1" type="ORF">GO495_11745</name>
</gene>
<evidence type="ECO:0000313" key="1">
    <source>
        <dbReference type="EMBL" id="MVT41258.1"/>
    </source>
</evidence>
<evidence type="ECO:0000313" key="2">
    <source>
        <dbReference type="Proteomes" id="UP000468388"/>
    </source>
</evidence>
<comment type="caution">
    <text evidence="1">The sequence shown here is derived from an EMBL/GenBank/DDBJ whole genome shotgun (WGS) entry which is preliminary data.</text>
</comment>
<reference evidence="1 2" key="1">
    <citation type="submission" date="2019-12" db="EMBL/GenBank/DDBJ databases">
        <title>The draft genomic sequence of strain Chitinophaga oryziterrae JCM 16595.</title>
        <authorList>
            <person name="Zhang X."/>
        </authorList>
    </citation>
    <scope>NUCLEOTIDE SEQUENCE [LARGE SCALE GENOMIC DNA]</scope>
    <source>
        <strain evidence="1 2">JCM 16595</strain>
    </source>
</reference>
<keyword evidence="2" id="KW-1185">Reference proteome</keyword>
<proteinExistence type="predicted"/>
<dbReference type="AlphaFoldDB" id="A0A6N8J9S1"/>
<name>A0A6N8J9S1_9BACT</name>